<keyword evidence="1" id="KW-1133">Transmembrane helix</keyword>
<sequence length="186" mass="19441">MKLSPLRLVILFAVGAFVAPFGDHGHVASGTTQYFPTSTPFIWDGPFWFPILVGLATVANAELRLHLPSPRTTLTVGDGVAGVAAVMGLYALTALVHHQPLVPSTLLVVALAALAWHRFGDKPALICGFATAVGGVAVESALVAAGVFRYADDIDVLLGVAPWLPALYFVFGIVAAQLGEIAAEVR</sequence>
<feature type="transmembrane region" description="Helical" evidence="1">
    <location>
        <begin position="126"/>
        <end position="151"/>
    </location>
</feature>
<keyword evidence="3" id="KW-1185">Reference proteome</keyword>
<reference evidence="2 3" key="1">
    <citation type="submission" date="2021-12" db="EMBL/GenBank/DDBJ databases">
        <title>Discovery of the Pendulisporaceae a myxobacterial family with distinct sporulation behavior and unique specialized metabolism.</title>
        <authorList>
            <person name="Garcia R."/>
            <person name="Popoff A."/>
            <person name="Bader C.D."/>
            <person name="Loehr J."/>
            <person name="Walesch S."/>
            <person name="Walt C."/>
            <person name="Boldt J."/>
            <person name="Bunk B."/>
            <person name="Haeckl F.J.F.P.J."/>
            <person name="Gunesch A.P."/>
            <person name="Birkelbach J."/>
            <person name="Nuebel U."/>
            <person name="Pietschmann T."/>
            <person name="Bach T."/>
            <person name="Mueller R."/>
        </authorList>
    </citation>
    <scope>NUCLEOTIDE SEQUENCE [LARGE SCALE GENOMIC DNA]</scope>
    <source>
        <strain evidence="2 3">MSr12523</strain>
    </source>
</reference>
<feature type="transmembrane region" description="Helical" evidence="1">
    <location>
        <begin position="101"/>
        <end position="119"/>
    </location>
</feature>
<evidence type="ECO:0000256" key="1">
    <source>
        <dbReference type="SAM" id="Phobius"/>
    </source>
</evidence>
<accession>A0ABZ2KEL9</accession>
<keyword evidence="1" id="KW-0812">Transmembrane</keyword>
<gene>
    <name evidence="2" type="ORF">LZC95_51345</name>
</gene>
<dbReference type="EMBL" id="CP089982">
    <property type="protein sequence ID" value="WXA94806.1"/>
    <property type="molecule type" value="Genomic_DNA"/>
</dbReference>
<evidence type="ECO:0000313" key="2">
    <source>
        <dbReference type="EMBL" id="WXA94806.1"/>
    </source>
</evidence>
<name>A0ABZ2KEL9_9BACT</name>
<feature type="transmembrane region" description="Helical" evidence="1">
    <location>
        <begin position="75"/>
        <end position="95"/>
    </location>
</feature>
<evidence type="ECO:0000313" key="3">
    <source>
        <dbReference type="Proteomes" id="UP001379533"/>
    </source>
</evidence>
<dbReference type="Proteomes" id="UP001379533">
    <property type="component" value="Chromosome"/>
</dbReference>
<proteinExistence type="predicted"/>
<organism evidence="2 3">
    <name type="scientific">Pendulispora brunnea</name>
    <dbReference type="NCBI Taxonomy" id="2905690"/>
    <lineage>
        <taxon>Bacteria</taxon>
        <taxon>Pseudomonadati</taxon>
        <taxon>Myxococcota</taxon>
        <taxon>Myxococcia</taxon>
        <taxon>Myxococcales</taxon>
        <taxon>Sorangiineae</taxon>
        <taxon>Pendulisporaceae</taxon>
        <taxon>Pendulispora</taxon>
    </lineage>
</organism>
<protein>
    <submittedName>
        <fullName evidence="2">Uncharacterized protein</fullName>
    </submittedName>
</protein>
<keyword evidence="1" id="KW-0472">Membrane</keyword>
<dbReference type="RefSeq" id="WP_394845416.1">
    <property type="nucleotide sequence ID" value="NZ_CP089982.1"/>
</dbReference>
<feature type="transmembrane region" description="Helical" evidence="1">
    <location>
        <begin position="46"/>
        <end position="63"/>
    </location>
</feature>
<feature type="transmembrane region" description="Helical" evidence="1">
    <location>
        <begin position="163"/>
        <end position="183"/>
    </location>
</feature>